<accession>A0A1T4RCB1</accession>
<organism evidence="10 11">
    <name type="scientific">Consotaella salsifontis</name>
    <dbReference type="NCBI Taxonomy" id="1365950"/>
    <lineage>
        <taxon>Bacteria</taxon>
        <taxon>Pseudomonadati</taxon>
        <taxon>Pseudomonadota</taxon>
        <taxon>Alphaproteobacteria</taxon>
        <taxon>Hyphomicrobiales</taxon>
        <taxon>Aurantimonadaceae</taxon>
        <taxon>Consotaella</taxon>
    </lineage>
</organism>
<evidence type="ECO:0000256" key="8">
    <source>
        <dbReference type="ARBA" id="ARBA00072277"/>
    </source>
</evidence>
<evidence type="ECO:0000256" key="1">
    <source>
        <dbReference type="ARBA" id="ARBA00006336"/>
    </source>
</evidence>
<proteinExistence type="inferred from homology"/>
<reference evidence="11" key="1">
    <citation type="submission" date="2017-02" db="EMBL/GenBank/DDBJ databases">
        <authorList>
            <person name="Varghese N."/>
            <person name="Submissions S."/>
        </authorList>
    </citation>
    <scope>NUCLEOTIDE SEQUENCE [LARGE SCALE GENOMIC DNA]</scope>
    <source>
        <strain evidence="11">USBA 369</strain>
    </source>
</reference>
<name>A0A1T4RCB1_9HYPH</name>
<keyword evidence="2" id="KW-0662">Pyridine nucleotide biosynthesis</keyword>
<dbReference type="EC" id="3.5.1.19" evidence="6"/>
<dbReference type="GO" id="GO:0046872">
    <property type="term" value="F:metal ion binding"/>
    <property type="evidence" value="ECO:0007669"/>
    <property type="project" value="UniProtKB-KW"/>
</dbReference>
<dbReference type="InterPro" id="IPR036380">
    <property type="entry name" value="Isochorismatase-like_sf"/>
</dbReference>
<comment type="similarity">
    <text evidence="1">Belongs to the isochorismatase family.</text>
</comment>
<dbReference type="Proteomes" id="UP000190135">
    <property type="component" value="Unassembled WGS sequence"/>
</dbReference>
<evidence type="ECO:0000256" key="5">
    <source>
        <dbReference type="ARBA" id="ARBA00037900"/>
    </source>
</evidence>
<dbReference type="SUPFAM" id="SSF52499">
    <property type="entry name" value="Isochorismatase-like hydrolases"/>
    <property type="match status" value="1"/>
</dbReference>
<dbReference type="AlphaFoldDB" id="A0A1T4RCB1"/>
<evidence type="ECO:0000256" key="2">
    <source>
        <dbReference type="ARBA" id="ARBA00022642"/>
    </source>
</evidence>
<evidence type="ECO:0000313" key="10">
    <source>
        <dbReference type="EMBL" id="SKA13605.1"/>
    </source>
</evidence>
<protein>
    <recommendedName>
        <fullName evidence="8">Nicotinamidase</fullName>
        <ecNumber evidence="6">3.5.1.19</ecNumber>
    </recommendedName>
    <alternativeName>
        <fullName evidence="7">Nicotinamide deamidase</fullName>
    </alternativeName>
</protein>
<dbReference type="PANTHER" id="PTHR11080">
    <property type="entry name" value="PYRAZINAMIDASE/NICOTINAMIDASE"/>
    <property type="match status" value="1"/>
</dbReference>
<gene>
    <name evidence="10" type="ORF">SAMN05428963_106202</name>
</gene>
<dbReference type="InterPro" id="IPR052347">
    <property type="entry name" value="Isochorismatase_Nicotinamidase"/>
</dbReference>
<dbReference type="Pfam" id="PF00857">
    <property type="entry name" value="Isochorismatase"/>
    <property type="match status" value="1"/>
</dbReference>
<keyword evidence="11" id="KW-1185">Reference proteome</keyword>
<dbReference type="CDD" id="cd01011">
    <property type="entry name" value="nicotinamidase"/>
    <property type="match status" value="1"/>
</dbReference>
<sequence length="249" mass="27196">MPPFFVPPGKTDDARPLHRLPFLVMMGTLTRCHPLEPRLMIFRPSAEDVLLVVDVQNDFCSGGALAVPEGEAVVPVVNALAERFQTVILTQDWHPAGHVSFASRHERPAFSTIDLDYGTQVLWPDHCVQGTDGASFHPALHVPHAQAVVRKGYHPEIDSYSAFLEADHTTPTGLTGYLRERSVRRVFAVGLATDFCVLWTALDAAKAGFSVAVIEDACRAIDLDGSLDRAWSAMREAGVERIESPSISG</sequence>
<comment type="pathway">
    <text evidence="5">Cofactor biosynthesis; nicotinate biosynthesis; nicotinate from nicotinamide: step 1/1.</text>
</comment>
<dbReference type="STRING" id="1365950.SAMN05428963_106202"/>
<dbReference type="GO" id="GO:0019363">
    <property type="term" value="P:pyridine nucleotide biosynthetic process"/>
    <property type="evidence" value="ECO:0007669"/>
    <property type="project" value="UniProtKB-KW"/>
</dbReference>
<dbReference type="Gene3D" id="3.40.50.850">
    <property type="entry name" value="Isochorismatase-like"/>
    <property type="match status" value="1"/>
</dbReference>
<evidence type="ECO:0000256" key="4">
    <source>
        <dbReference type="ARBA" id="ARBA00022801"/>
    </source>
</evidence>
<dbReference type="NCBIfam" id="NF008623">
    <property type="entry name" value="PRK11609.1"/>
    <property type="match status" value="1"/>
</dbReference>
<evidence type="ECO:0000256" key="6">
    <source>
        <dbReference type="ARBA" id="ARBA00039017"/>
    </source>
</evidence>
<evidence type="ECO:0000256" key="7">
    <source>
        <dbReference type="ARBA" id="ARBA00043224"/>
    </source>
</evidence>
<dbReference type="FunFam" id="3.40.50.850:FF:000006">
    <property type="entry name" value="Bifunctional pyrazinamidase/nicotinamidase"/>
    <property type="match status" value="1"/>
</dbReference>
<dbReference type="GO" id="GO:0008936">
    <property type="term" value="F:nicotinamidase activity"/>
    <property type="evidence" value="ECO:0007669"/>
    <property type="project" value="UniProtKB-EC"/>
</dbReference>
<dbReference type="InterPro" id="IPR000868">
    <property type="entry name" value="Isochorismatase-like_dom"/>
</dbReference>
<keyword evidence="4" id="KW-0378">Hydrolase</keyword>
<evidence type="ECO:0000259" key="9">
    <source>
        <dbReference type="Pfam" id="PF00857"/>
    </source>
</evidence>
<evidence type="ECO:0000256" key="3">
    <source>
        <dbReference type="ARBA" id="ARBA00022723"/>
    </source>
</evidence>
<evidence type="ECO:0000313" key="11">
    <source>
        <dbReference type="Proteomes" id="UP000190135"/>
    </source>
</evidence>
<keyword evidence="3" id="KW-0479">Metal-binding</keyword>
<dbReference type="PANTHER" id="PTHR11080:SF2">
    <property type="entry name" value="LD05707P"/>
    <property type="match status" value="1"/>
</dbReference>
<feature type="domain" description="Isochorismatase-like" evidence="9">
    <location>
        <begin position="49"/>
        <end position="241"/>
    </location>
</feature>
<dbReference type="EMBL" id="FUXL01000006">
    <property type="protein sequence ID" value="SKA13605.1"/>
    <property type="molecule type" value="Genomic_DNA"/>
</dbReference>